<feature type="domain" description="Major facilitator superfamily (MFS) profile" evidence="9">
    <location>
        <begin position="55"/>
        <end position="560"/>
    </location>
</feature>
<feature type="transmembrane region" description="Helical" evidence="8">
    <location>
        <begin position="53"/>
        <end position="73"/>
    </location>
</feature>
<proteinExistence type="inferred from homology"/>
<dbReference type="InterPro" id="IPR004638">
    <property type="entry name" value="EmrB-like"/>
</dbReference>
<dbReference type="GO" id="GO:0005886">
    <property type="term" value="C:plasma membrane"/>
    <property type="evidence" value="ECO:0007669"/>
    <property type="project" value="UniProtKB-SubCell"/>
</dbReference>
<evidence type="ECO:0000256" key="4">
    <source>
        <dbReference type="ARBA" id="ARBA00022475"/>
    </source>
</evidence>
<dbReference type="CDD" id="cd17503">
    <property type="entry name" value="MFS_LmrB_MDR_like"/>
    <property type="match status" value="1"/>
</dbReference>
<feature type="transmembrane region" description="Helical" evidence="8">
    <location>
        <begin position="207"/>
        <end position="226"/>
    </location>
</feature>
<evidence type="ECO:0000313" key="11">
    <source>
        <dbReference type="Proteomes" id="UP000182409"/>
    </source>
</evidence>
<keyword evidence="6 8" id="KW-1133">Transmembrane helix</keyword>
<dbReference type="GO" id="GO:0022857">
    <property type="term" value="F:transmembrane transporter activity"/>
    <property type="evidence" value="ECO:0007669"/>
    <property type="project" value="InterPro"/>
</dbReference>
<feature type="transmembrane region" description="Helical" evidence="8">
    <location>
        <begin position="421"/>
        <end position="442"/>
    </location>
</feature>
<evidence type="ECO:0000256" key="1">
    <source>
        <dbReference type="ARBA" id="ARBA00004651"/>
    </source>
</evidence>
<feature type="transmembrane region" description="Helical" evidence="8">
    <location>
        <begin position="93"/>
        <end position="114"/>
    </location>
</feature>
<keyword evidence="3" id="KW-0813">Transport</keyword>
<name>A0A1H4P5K7_9BACT</name>
<evidence type="ECO:0000313" key="10">
    <source>
        <dbReference type="EMBL" id="SEC02212.1"/>
    </source>
</evidence>
<evidence type="ECO:0000256" key="2">
    <source>
        <dbReference type="ARBA" id="ARBA00008537"/>
    </source>
</evidence>
<organism evidence="10 11">
    <name type="scientific">Terriglobus roseus</name>
    <dbReference type="NCBI Taxonomy" id="392734"/>
    <lineage>
        <taxon>Bacteria</taxon>
        <taxon>Pseudomonadati</taxon>
        <taxon>Acidobacteriota</taxon>
        <taxon>Terriglobia</taxon>
        <taxon>Terriglobales</taxon>
        <taxon>Acidobacteriaceae</taxon>
        <taxon>Terriglobus</taxon>
    </lineage>
</organism>
<dbReference type="SUPFAM" id="SSF103473">
    <property type="entry name" value="MFS general substrate transporter"/>
    <property type="match status" value="1"/>
</dbReference>
<dbReference type="InterPro" id="IPR011701">
    <property type="entry name" value="MFS"/>
</dbReference>
<dbReference type="PRINTS" id="PR01036">
    <property type="entry name" value="TCRTETB"/>
</dbReference>
<feature type="transmembrane region" description="Helical" evidence="8">
    <location>
        <begin position="280"/>
        <end position="302"/>
    </location>
</feature>
<feature type="transmembrane region" description="Helical" evidence="8">
    <location>
        <begin position="121"/>
        <end position="140"/>
    </location>
</feature>
<evidence type="ECO:0000259" key="9">
    <source>
        <dbReference type="PROSITE" id="PS50850"/>
    </source>
</evidence>
<sequence length="575" mass="62134">MGRLRPGRTKLHPGTFRTNRNKDMASATIEESGQSAEVQAAAHLPWAPKHNKWLIALTVTLATFMEVLDTSIANVALPHIAGGLGASQDEATWVITSYLVANAIILPASAYLTTFIGRKKFYMMCVVIFGISSMMCGLAVSLPMLIVFRLIQGAGGGGLGPSEQAILADTFEPKERGQAFALYGLAVVAAPAIGPTLGGWITDNYDWRWIFFINVPVAILSLILTTRMVEDPPHIVAEVAESKRKGLNLDYVGFGLLALGFGSLEFVLDKGQEDDWFGSHVITAFIIICVVSLVSLIIWSLVQARKGNRPILNLTLFKRPSFAIAFTLLFVLGFSLYSSTVLIPQFVQTLLGYTAELAGFVMSPGGVIIMFMMPVVGLLITRVDPRVMISFGFLLMTSSLFAMHQMLALNSSFKTVMWLRVWQGASLAFLFIPINTISYNGVPRSQNNDVSGLSNLARNVGGSVGTAFVATMLARRSQAHQQNMTIHMGAGSTAYNDRISGIAGYLQNHGTAAVANHSDAIAAAQGNVYNMLHSQTQMLAYLDIIAILAVFTTVMVPLVWLVPKPAPASAETMAH</sequence>
<keyword evidence="4" id="KW-1003">Cell membrane</keyword>
<keyword evidence="7 8" id="KW-0472">Membrane</keyword>
<evidence type="ECO:0000256" key="6">
    <source>
        <dbReference type="ARBA" id="ARBA00022989"/>
    </source>
</evidence>
<dbReference type="AlphaFoldDB" id="A0A1H4P5K7"/>
<reference evidence="10 11" key="1">
    <citation type="submission" date="2016-10" db="EMBL/GenBank/DDBJ databases">
        <authorList>
            <person name="de Groot N.N."/>
        </authorList>
    </citation>
    <scope>NUCLEOTIDE SEQUENCE [LARGE SCALE GENOMIC DNA]</scope>
    <source>
        <strain evidence="10 11">AB35.6</strain>
    </source>
</reference>
<dbReference type="PANTHER" id="PTHR42718">
    <property type="entry name" value="MAJOR FACILITATOR SUPERFAMILY MULTIDRUG TRANSPORTER MFSC"/>
    <property type="match status" value="1"/>
</dbReference>
<feature type="transmembrane region" description="Helical" evidence="8">
    <location>
        <begin position="539"/>
        <end position="562"/>
    </location>
</feature>
<comment type="similarity">
    <text evidence="2">Belongs to the major facilitator superfamily. EmrB family.</text>
</comment>
<feature type="transmembrane region" description="Helical" evidence="8">
    <location>
        <begin position="359"/>
        <end position="380"/>
    </location>
</feature>
<dbReference type="PANTHER" id="PTHR42718:SF9">
    <property type="entry name" value="MAJOR FACILITATOR SUPERFAMILY MULTIDRUG TRANSPORTER MFSC"/>
    <property type="match status" value="1"/>
</dbReference>
<evidence type="ECO:0000256" key="5">
    <source>
        <dbReference type="ARBA" id="ARBA00022692"/>
    </source>
</evidence>
<protein>
    <submittedName>
        <fullName evidence="10">MFS transporter, DHA2 family, multidrug resistance protein</fullName>
    </submittedName>
</protein>
<dbReference type="Gene3D" id="1.20.1250.20">
    <property type="entry name" value="MFS general substrate transporter like domains"/>
    <property type="match status" value="1"/>
</dbReference>
<dbReference type="PROSITE" id="PS50850">
    <property type="entry name" value="MFS"/>
    <property type="match status" value="1"/>
</dbReference>
<accession>A0A1H4P5K7</accession>
<dbReference type="Pfam" id="PF07690">
    <property type="entry name" value="MFS_1"/>
    <property type="match status" value="1"/>
</dbReference>
<dbReference type="NCBIfam" id="TIGR00711">
    <property type="entry name" value="efflux_EmrB"/>
    <property type="match status" value="1"/>
</dbReference>
<feature type="transmembrane region" description="Helical" evidence="8">
    <location>
        <begin position="387"/>
        <end position="409"/>
    </location>
</feature>
<feature type="transmembrane region" description="Helical" evidence="8">
    <location>
        <begin position="322"/>
        <end position="347"/>
    </location>
</feature>
<evidence type="ECO:0000256" key="3">
    <source>
        <dbReference type="ARBA" id="ARBA00022448"/>
    </source>
</evidence>
<dbReference type="InterPro" id="IPR020846">
    <property type="entry name" value="MFS_dom"/>
</dbReference>
<dbReference type="Proteomes" id="UP000182409">
    <property type="component" value="Unassembled WGS sequence"/>
</dbReference>
<feature type="transmembrane region" description="Helical" evidence="8">
    <location>
        <begin position="180"/>
        <end position="201"/>
    </location>
</feature>
<evidence type="ECO:0000256" key="8">
    <source>
        <dbReference type="SAM" id="Phobius"/>
    </source>
</evidence>
<dbReference type="EMBL" id="FNSD01000001">
    <property type="protein sequence ID" value="SEC02212.1"/>
    <property type="molecule type" value="Genomic_DNA"/>
</dbReference>
<comment type="subcellular location">
    <subcellularLocation>
        <location evidence="1">Cell membrane</location>
        <topology evidence="1">Multi-pass membrane protein</topology>
    </subcellularLocation>
</comment>
<gene>
    <name evidence="10" type="ORF">SAMN05443244_2447</name>
</gene>
<keyword evidence="5 8" id="KW-0812">Transmembrane</keyword>
<dbReference type="InterPro" id="IPR036259">
    <property type="entry name" value="MFS_trans_sf"/>
</dbReference>
<evidence type="ECO:0000256" key="7">
    <source>
        <dbReference type="ARBA" id="ARBA00023136"/>
    </source>
</evidence>
<dbReference type="Gene3D" id="1.20.1720.10">
    <property type="entry name" value="Multidrug resistance protein D"/>
    <property type="match status" value="1"/>
</dbReference>